<dbReference type="RefSeq" id="WP_004029688.1">
    <property type="nucleotide sequence ID" value="NZ_AMPO01000001.1"/>
</dbReference>
<dbReference type="AlphaFoldDB" id="K2R3I6"/>
<dbReference type="PATRIC" id="fig|1204725.3.peg.496"/>
<accession>K2R3I6</accession>
<reference evidence="1 2" key="1">
    <citation type="journal article" date="2012" name="J. Bacteriol.">
        <title>Draft genome sequence of Methanobacterium formicicum DSM 3637, an archaebacterium isolated from the methane producer amoeba Pelomyxa palustris.</title>
        <authorList>
            <person name="Gutierrez G."/>
        </authorList>
    </citation>
    <scope>NUCLEOTIDE SEQUENCE [LARGE SCALE GENOMIC DNA]</scope>
    <source>
        <strain evidence="2">DSM 3637 / PP1</strain>
    </source>
</reference>
<organism evidence="1 2">
    <name type="scientific">Methanobacterium formicicum (strain DSM 3637 / PP1)</name>
    <dbReference type="NCBI Taxonomy" id="1204725"/>
    <lineage>
        <taxon>Archaea</taxon>
        <taxon>Methanobacteriati</taxon>
        <taxon>Methanobacteriota</taxon>
        <taxon>Methanomada group</taxon>
        <taxon>Methanobacteria</taxon>
        <taxon>Methanobacteriales</taxon>
        <taxon>Methanobacteriaceae</taxon>
        <taxon>Methanobacterium</taxon>
    </lineage>
</organism>
<protein>
    <submittedName>
        <fullName evidence="1">Uncharacterized protein</fullName>
    </submittedName>
</protein>
<evidence type="ECO:0000313" key="1">
    <source>
        <dbReference type="EMBL" id="EKF87108.1"/>
    </source>
</evidence>
<name>K2R3I6_METFP</name>
<keyword evidence="2" id="KW-1185">Reference proteome</keyword>
<comment type="caution">
    <text evidence="1">The sequence shown here is derived from an EMBL/GenBank/DDBJ whole genome shotgun (WGS) entry which is preliminary data.</text>
</comment>
<sequence>MNYEDGTHVEAKTKDCVFGSRQKHYQIWMDTIENEVNQVGIEDYILINDNSGFWLLFRKNLIK</sequence>
<evidence type="ECO:0000313" key="2">
    <source>
        <dbReference type="Proteomes" id="UP000007360"/>
    </source>
</evidence>
<proteinExistence type="predicted"/>
<dbReference type="EMBL" id="AMPO01000001">
    <property type="protein sequence ID" value="EKF87108.1"/>
    <property type="molecule type" value="Genomic_DNA"/>
</dbReference>
<dbReference type="OrthoDB" id="1018at2157"/>
<gene>
    <name evidence="1" type="ORF">A994_02450</name>
</gene>
<dbReference type="Proteomes" id="UP000007360">
    <property type="component" value="Unassembled WGS sequence"/>
</dbReference>